<dbReference type="Pfam" id="PF13905">
    <property type="entry name" value="Thioredoxin_8"/>
    <property type="match status" value="1"/>
</dbReference>
<keyword evidence="3" id="KW-1185">Reference proteome</keyword>
<dbReference type="RefSeq" id="WP_087395356.1">
    <property type="nucleotide sequence ID" value="NZ_JACSPP010000001.1"/>
</dbReference>
<protein>
    <submittedName>
        <fullName evidence="2">Redoxin domain-containing protein</fullName>
    </submittedName>
</protein>
<feature type="domain" description="Thioredoxin-like fold" evidence="1">
    <location>
        <begin position="222"/>
        <end position="314"/>
    </location>
</feature>
<dbReference type="InterPro" id="IPR036249">
    <property type="entry name" value="Thioredoxin-like_sf"/>
</dbReference>
<sequence length="335" mass="38070">MKTIAPLVALIMLSLSACKKDNRFVLHAEMTGLSDKPILVIYDDPVSRLDTIFPKEGKFEYAFLPDTITIFRLVSTEGEVIPFFADRGQEVKLAGTFGQPDIQGSGDNGAYGTLLKELQPLKDSTSIVQTVEKFIQTHPTSFASAYLINRYFIQVPQPDMEKIDQLIAPLAGNIKDSRLLSIVLKALPSQSDLKRTSEGYVNYFSCKDRKGKYISWSGEKDSYTLLNFWASWNPESITRRDSLATLVKKFPEKQFKVLNISLDYEKDKWLNACKEDTKQWIETCDFKGWDNVVVKQNQIHTLPDNILIGNNRKIFATGLYGQPLYDKIKELTTKK</sequence>
<dbReference type="EMBL" id="JACSPP010000001">
    <property type="protein sequence ID" value="MBD8038859.1"/>
    <property type="molecule type" value="Genomic_DNA"/>
</dbReference>
<evidence type="ECO:0000313" key="3">
    <source>
        <dbReference type="Proteomes" id="UP000620874"/>
    </source>
</evidence>
<dbReference type="PROSITE" id="PS51257">
    <property type="entry name" value="PROKAR_LIPOPROTEIN"/>
    <property type="match status" value="1"/>
</dbReference>
<gene>
    <name evidence="2" type="ORF">H9625_00070</name>
</gene>
<evidence type="ECO:0000259" key="1">
    <source>
        <dbReference type="Pfam" id="PF13905"/>
    </source>
</evidence>
<comment type="caution">
    <text evidence="2">The sequence shown here is derived from an EMBL/GenBank/DDBJ whole genome shotgun (WGS) entry which is preliminary data.</text>
</comment>
<dbReference type="InterPro" id="IPR012336">
    <property type="entry name" value="Thioredoxin-like_fold"/>
</dbReference>
<organism evidence="2 3">
    <name type="scientific">Phocaeicola intestinalis</name>
    <dbReference type="NCBI Taxonomy" id="2762212"/>
    <lineage>
        <taxon>Bacteria</taxon>
        <taxon>Pseudomonadati</taxon>
        <taxon>Bacteroidota</taxon>
        <taxon>Bacteroidia</taxon>
        <taxon>Bacteroidales</taxon>
        <taxon>Bacteroidaceae</taxon>
        <taxon>Phocaeicola</taxon>
    </lineage>
</organism>
<accession>A0ABR8Y4A2</accession>
<dbReference type="Gene3D" id="3.40.30.10">
    <property type="entry name" value="Glutaredoxin"/>
    <property type="match status" value="1"/>
</dbReference>
<dbReference type="SUPFAM" id="SSF52833">
    <property type="entry name" value="Thioredoxin-like"/>
    <property type="match status" value="1"/>
</dbReference>
<proteinExistence type="predicted"/>
<name>A0ABR8Y4A2_9BACT</name>
<evidence type="ECO:0000313" key="2">
    <source>
        <dbReference type="EMBL" id="MBD8038859.1"/>
    </source>
</evidence>
<dbReference type="Proteomes" id="UP000620874">
    <property type="component" value="Unassembled WGS sequence"/>
</dbReference>
<reference evidence="2 3" key="1">
    <citation type="submission" date="2020-08" db="EMBL/GenBank/DDBJ databases">
        <title>A Genomic Blueprint of the Chicken Gut Microbiome.</title>
        <authorList>
            <person name="Gilroy R."/>
            <person name="Ravi A."/>
            <person name="Getino M."/>
            <person name="Pursley I."/>
            <person name="Horton D.L."/>
            <person name="Alikhan N.-F."/>
            <person name="Baker D."/>
            <person name="Gharbi K."/>
            <person name="Hall N."/>
            <person name="Watson M."/>
            <person name="Adriaenssens E.M."/>
            <person name="Foster-Nyarko E."/>
            <person name="Jarju S."/>
            <person name="Secka A."/>
            <person name="Antonio M."/>
            <person name="Oren A."/>
            <person name="Chaudhuri R."/>
            <person name="La Ragione R.M."/>
            <person name="Hildebrand F."/>
            <person name="Pallen M.J."/>
        </authorList>
    </citation>
    <scope>NUCLEOTIDE SEQUENCE [LARGE SCALE GENOMIC DNA]</scope>
    <source>
        <strain evidence="2 3">Sa1CVN1</strain>
    </source>
</reference>